<proteinExistence type="predicted"/>
<name>A0ACC3D822_9PEZI</name>
<organism evidence="1 2">
    <name type="scientific">Coniosporium uncinatum</name>
    <dbReference type="NCBI Taxonomy" id="93489"/>
    <lineage>
        <taxon>Eukaryota</taxon>
        <taxon>Fungi</taxon>
        <taxon>Dikarya</taxon>
        <taxon>Ascomycota</taxon>
        <taxon>Pezizomycotina</taxon>
        <taxon>Dothideomycetes</taxon>
        <taxon>Dothideomycetes incertae sedis</taxon>
        <taxon>Coniosporium</taxon>
    </lineage>
</organism>
<protein>
    <submittedName>
        <fullName evidence="1">Uncharacterized protein</fullName>
    </submittedName>
</protein>
<dbReference type="Proteomes" id="UP001186974">
    <property type="component" value="Unassembled WGS sequence"/>
</dbReference>
<dbReference type="EMBL" id="JAWDJW010006959">
    <property type="protein sequence ID" value="KAK3063173.1"/>
    <property type="molecule type" value="Genomic_DNA"/>
</dbReference>
<evidence type="ECO:0000313" key="2">
    <source>
        <dbReference type="Proteomes" id="UP001186974"/>
    </source>
</evidence>
<comment type="caution">
    <text evidence="1">The sequence shown here is derived from an EMBL/GenBank/DDBJ whole genome shotgun (WGS) entry which is preliminary data.</text>
</comment>
<evidence type="ECO:0000313" key="1">
    <source>
        <dbReference type="EMBL" id="KAK3063173.1"/>
    </source>
</evidence>
<keyword evidence="2" id="KW-1185">Reference proteome</keyword>
<accession>A0ACC3D822</accession>
<reference evidence="1" key="1">
    <citation type="submission" date="2024-09" db="EMBL/GenBank/DDBJ databases">
        <title>Black Yeasts Isolated from many extreme environments.</title>
        <authorList>
            <person name="Coleine C."/>
            <person name="Stajich J.E."/>
            <person name="Selbmann L."/>
        </authorList>
    </citation>
    <scope>NUCLEOTIDE SEQUENCE</scope>
    <source>
        <strain evidence="1">CCFEE 5737</strain>
    </source>
</reference>
<sequence>MPGTKRGLCWAFARGECDDINCPLAHDASHEGVKNGTGARRERMNQQRENDTPSQPIFKNKTDDLHNLQRPTAFGGRGLSAQTTSSDAESRLRRWRDNTSSRSETRSFGVNGLIQFFGEATFLMQDDPNLQQQVITSLADAGGLARIRELTERNFDAMLASHQQRLLNEAVIPLFEVISHDKAASSPMLETSISAIFSFLYGPNGKRTIVFFKWLAEMLADPTIKRAGDPVNTIKPALAVLSKVMDVNSEAQINQGLHPIVETLGTVLGAEDERGDTLNKLRAHKYLERIEKRMGIGLAIPTQAEKKAAISTVRYEQIVDPPGSLSSNGIRHDNDHEHIRDIKIMPTALEIQSDRPEYLPSTDLTQLHLPGIEDLLDRHFRLLREDTIGQLRDAIKVEWDKTQSTTSPPQAIQSQLVRREKTYSYRNARITSISCSSMGDLLLKVNFEQPYQVRDLSKAKRRQWWEASNRLLFDALVCILTASGEVVFCCVAGSPKPKKQARYAAPEDRLADERKELIEDDATASITLKLVEFSDNIVQCVLDGYIQGTQLQAVLVEYPRVLLPSFQPTLLVLQQMSTNLDLPFADIIAPSHSPAKDEFHSAAIVRD</sequence>
<gene>
    <name evidence="1" type="ORF">LTS18_002480</name>
</gene>